<evidence type="ECO:0000313" key="2">
    <source>
        <dbReference type="RefSeq" id="XP_059599895.1"/>
    </source>
</evidence>
<reference evidence="2" key="2">
    <citation type="submission" date="2025-08" db="UniProtKB">
        <authorList>
            <consortium name="RefSeq"/>
        </authorList>
    </citation>
    <scope>IDENTIFICATION</scope>
</reference>
<gene>
    <name evidence="2" type="ORF">An02g01940</name>
</gene>
<accession>A0AAJ8BPG7</accession>
<feature type="region of interest" description="Disordered" evidence="1">
    <location>
        <begin position="36"/>
        <end position="63"/>
    </location>
</feature>
<evidence type="ECO:0000256" key="1">
    <source>
        <dbReference type="SAM" id="MobiDB-lite"/>
    </source>
</evidence>
<reference evidence="2" key="1">
    <citation type="submission" date="2025-02" db="EMBL/GenBank/DDBJ databases">
        <authorList>
            <consortium name="NCBI Genome Project"/>
        </authorList>
    </citation>
    <scope>NUCLEOTIDE SEQUENCE</scope>
</reference>
<dbReference type="RefSeq" id="XP_059599895.1">
    <property type="nucleotide sequence ID" value="XM_059746099.1"/>
</dbReference>
<feature type="region of interest" description="Disordered" evidence="1">
    <location>
        <begin position="152"/>
        <end position="183"/>
    </location>
</feature>
<dbReference type="VEuPathDB" id="FungiDB:An02g01940"/>
<sequence>MSIDRIRCASFAVRQCDIHGECCGTFPWVGMGKGRSEGGGVGRSGNQMEDPEDWTEEGKREKGITRQAPDAVTALAFTSSKTKRRSWVRAVGTEEAVDDEAGVKKVLNRRDGQWMDDMDQRVELFFPLGIDGRCTTERMGQVGGVAEKKATIEATRKKSRRSKPREARLPIQTGPQVESELPSHQSLPLTTFLLNPSYQAPSNINPLWPFVPVSVLARPLRYPREIGLRNRPLEQESFIPTEFRTLPPLGSLREEWSRNGDPPFSPKESEKEVQGVSQLTIHERPKGEKEPSKAEPGGSWFMVHCRKGQDENMEMHNNTIPAARMEKSWDNDGLGTCLRSPYRK</sequence>
<organism evidence="2">
    <name type="scientific">Aspergillus niger</name>
    <dbReference type="NCBI Taxonomy" id="5061"/>
    <lineage>
        <taxon>Eukaryota</taxon>
        <taxon>Fungi</taxon>
        <taxon>Dikarya</taxon>
        <taxon>Ascomycota</taxon>
        <taxon>Pezizomycotina</taxon>
        <taxon>Eurotiomycetes</taxon>
        <taxon>Eurotiomycetidae</taxon>
        <taxon>Eurotiales</taxon>
        <taxon>Aspergillaceae</taxon>
        <taxon>Aspergillus</taxon>
        <taxon>Aspergillus subgen. Circumdati</taxon>
    </lineage>
</organism>
<proteinExistence type="predicted"/>
<feature type="region of interest" description="Disordered" evidence="1">
    <location>
        <begin position="322"/>
        <end position="344"/>
    </location>
</feature>
<dbReference type="GeneID" id="84590234"/>
<feature type="region of interest" description="Disordered" evidence="1">
    <location>
        <begin position="253"/>
        <end position="300"/>
    </location>
</feature>
<dbReference type="KEGG" id="ang:An02g01940"/>
<name>A0AAJ8BPG7_ASPNG</name>
<feature type="compositionally biased region" description="Basic and acidic residues" evidence="1">
    <location>
        <begin position="281"/>
        <end position="293"/>
    </location>
</feature>
<protein>
    <submittedName>
        <fullName evidence="2">Uncharacterized protein</fullName>
    </submittedName>
</protein>
<dbReference type="AlphaFoldDB" id="A0AAJ8BPG7"/>